<comment type="similarity">
    <text evidence="3 12">Belongs to the cytidine and deoxycytidylate deaminase family.</text>
</comment>
<reference evidence="15" key="1">
    <citation type="journal article" date="2019" name="Int. J. Syst. Evol. Microbiol.">
        <title>The Global Catalogue of Microorganisms (GCM) 10K type strain sequencing project: providing services to taxonomists for standard genome sequencing and annotation.</title>
        <authorList>
            <consortium name="The Broad Institute Genomics Platform"/>
            <consortium name="The Broad Institute Genome Sequencing Center for Infectious Disease"/>
            <person name="Wu L."/>
            <person name="Ma J."/>
        </authorList>
    </citation>
    <scope>NUCLEOTIDE SEQUENCE [LARGE SCALE GENOMIC DNA]</scope>
    <source>
        <strain evidence="15">GH52</strain>
    </source>
</reference>
<keyword evidence="6 12" id="KW-0479">Metal-binding</keyword>
<dbReference type="EC" id="3.5.4.5" evidence="4 12"/>
<dbReference type="InterPro" id="IPR016192">
    <property type="entry name" value="APOBEC/CMP_deaminase_Zn-bd"/>
</dbReference>
<evidence type="ECO:0000256" key="2">
    <source>
        <dbReference type="ARBA" id="ARBA00003949"/>
    </source>
</evidence>
<dbReference type="Gene3D" id="3.40.140.10">
    <property type="entry name" value="Cytidine Deaminase, domain 2"/>
    <property type="match status" value="1"/>
</dbReference>
<dbReference type="PROSITE" id="PS00903">
    <property type="entry name" value="CYT_DCMP_DEAMINASES_1"/>
    <property type="match status" value="1"/>
</dbReference>
<evidence type="ECO:0000313" key="15">
    <source>
        <dbReference type="Proteomes" id="UP001597362"/>
    </source>
</evidence>
<organism evidence="14 15">
    <name type="scientific">Paenibacillus yanchengensis</name>
    <dbReference type="NCBI Taxonomy" id="2035833"/>
    <lineage>
        <taxon>Bacteria</taxon>
        <taxon>Bacillati</taxon>
        <taxon>Bacillota</taxon>
        <taxon>Bacilli</taxon>
        <taxon>Bacillales</taxon>
        <taxon>Paenibacillaceae</taxon>
        <taxon>Paenibacillus</taxon>
    </lineage>
</organism>
<evidence type="ECO:0000256" key="4">
    <source>
        <dbReference type="ARBA" id="ARBA00012783"/>
    </source>
</evidence>
<keyword evidence="15" id="KW-1185">Reference proteome</keyword>
<dbReference type="InterPro" id="IPR016193">
    <property type="entry name" value="Cytidine_deaminase-like"/>
</dbReference>
<evidence type="ECO:0000256" key="11">
    <source>
        <dbReference type="ARBA" id="ARBA00049558"/>
    </source>
</evidence>
<sequence>MMEISSSNKDAEQRTFSNEQLLEAAKQAMEHAYVPYSNFRVGAALLADDGTLHLGCNVENAAYGPTNCAERTALFRAIADGKRPKTFQAIAVIGATDHPITPCGVCRQVLIELCAANMPVIMGNVAGQMKIMTVEQLLPGAFSSADLQKEGFV</sequence>
<dbReference type="Proteomes" id="UP001597362">
    <property type="component" value="Unassembled WGS sequence"/>
</dbReference>
<proteinExistence type="inferred from homology"/>
<evidence type="ECO:0000256" key="6">
    <source>
        <dbReference type="ARBA" id="ARBA00022723"/>
    </source>
</evidence>
<evidence type="ECO:0000256" key="9">
    <source>
        <dbReference type="ARBA" id="ARBA00032005"/>
    </source>
</evidence>
<dbReference type="EMBL" id="JBHUHO010000029">
    <property type="protein sequence ID" value="MFD2116118.1"/>
    <property type="molecule type" value="Genomic_DNA"/>
</dbReference>
<comment type="catalytic activity">
    <reaction evidence="11 12">
        <text>cytidine + H2O + H(+) = uridine + NH4(+)</text>
        <dbReference type="Rhea" id="RHEA:16069"/>
        <dbReference type="ChEBI" id="CHEBI:15377"/>
        <dbReference type="ChEBI" id="CHEBI:15378"/>
        <dbReference type="ChEBI" id="CHEBI:16704"/>
        <dbReference type="ChEBI" id="CHEBI:17562"/>
        <dbReference type="ChEBI" id="CHEBI:28938"/>
        <dbReference type="EC" id="3.5.4.5"/>
    </reaction>
</comment>
<comment type="function">
    <text evidence="2 12">This enzyme scavenges exogenous and endogenous cytidine and 2'-deoxycytidine for UMP synthesis.</text>
</comment>
<dbReference type="PANTHER" id="PTHR11644">
    <property type="entry name" value="CYTIDINE DEAMINASE"/>
    <property type="match status" value="1"/>
</dbReference>
<dbReference type="PANTHER" id="PTHR11644:SF2">
    <property type="entry name" value="CYTIDINE DEAMINASE"/>
    <property type="match status" value="1"/>
</dbReference>
<dbReference type="NCBIfam" id="NF004064">
    <property type="entry name" value="PRK05578.1"/>
    <property type="match status" value="1"/>
</dbReference>
<dbReference type="RefSeq" id="WP_377771954.1">
    <property type="nucleotide sequence ID" value="NZ_JBHUHO010000029.1"/>
</dbReference>
<accession>A0ABW4YKB2</accession>
<dbReference type="SUPFAM" id="SSF53927">
    <property type="entry name" value="Cytidine deaminase-like"/>
    <property type="match status" value="1"/>
</dbReference>
<evidence type="ECO:0000256" key="8">
    <source>
        <dbReference type="ARBA" id="ARBA00022833"/>
    </source>
</evidence>
<protein>
    <recommendedName>
        <fullName evidence="5 12">Cytidine deaminase</fullName>
        <ecNumber evidence="4 12">3.5.4.5</ecNumber>
    </recommendedName>
    <alternativeName>
        <fullName evidence="9 12">Cytidine aminohydrolase</fullName>
    </alternativeName>
</protein>
<dbReference type="Pfam" id="PF00383">
    <property type="entry name" value="dCMP_cyt_deam_1"/>
    <property type="match status" value="1"/>
</dbReference>
<comment type="caution">
    <text evidence="14">The sequence shown here is derived from an EMBL/GenBank/DDBJ whole genome shotgun (WGS) entry which is preliminary data.</text>
</comment>
<dbReference type="GO" id="GO:0004126">
    <property type="term" value="F:cytidine deaminase activity"/>
    <property type="evidence" value="ECO:0007669"/>
    <property type="project" value="UniProtKB-EC"/>
</dbReference>
<evidence type="ECO:0000256" key="10">
    <source>
        <dbReference type="ARBA" id="ARBA00049252"/>
    </source>
</evidence>
<evidence type="ECO:0000259" key="13">
    <source>
        <dbReference type="PROSITE" id="PS51747"/>
    </source>
</evidence>
<evidence type="ECO:0000313" key="14">
    <source>
        <dbReference type="EMBL" id="MFD2116118.1"/>
    </source>
</evidence>
<dbReference type="PROSITE" id="PS51747">
    <property type="entry name" value="CYT_DCMP_DEAMINASES_2"/>
    <property type="match status" value="1"/>
</dbReference>
<dbReference type="InterPro" id="IPR006262">
    <property type="entry name" value="Cyt_deam_tetra"/>
</dbReference>
<gene>
    <name evidence="14" type="ORF">ACFSJH_10320</name>
</gene>
<dbReference type="InterPro" id="IPR050202">
    <property type="entry name" value="Cyt/Deoxycyt_deaminase"/>
</dbReference>
<evidence type="ECO:0000256" key="7">
    <source>
        <dbReference type="ARBA" id="ARBA00022801"/>
    </source>
</evidence>
<evidence type="ECO:0000256" key="1">
    <source>
        <dbReference type="ARBA" id="ARBA00001947"/>
    </source>
</evidence>
<keyword evidence="8 12" id="KW-0862">Zinc</keyword>
<evidence type="ECO:0000256" key="3">
    <source>
        <dbReference type="ARBA" id="ARBA00006576"/>
    </source>
</evidence>
<keyword evidence="7 12" id="KW-0378">Hydrolase</keyword>
<feature type="domain" description="CMP/dCMP-type deaminase" evidence="13">
    <location>
        <begin position="16"/>
        <end position="145"/>
    </location>
</feature>
<evidence type="ECO:0000256" key="5">
    <source>
        <dbReference type="ARBA" id="ARBA00018266"/>
    </source>
</evidence>
<dbReference type="NCBIfam" id="TIGR01354">
    <property type="entry name" value="cyt_deam_tetra"/>
    <property type="match status" value="1"/>
</dbReference>
<evidence type="ECO:0000256" key="12">
    <source>
        <dbReference type="RuleBase" id="RU364006"/>
    </source>
</evidence>
<name>A0ABW4YKB2_9BACL</name>
<comment type="cofactor">
    <cofactor evidence="1 12">
        <name>Zn(2+)</name>
        <dbReference type="ChEBI" id="CHEBI:29105"/>
    </cofactor>
</comment>
<comment type="catalytic activity">
    <reaction evidence="10 12">
        <text>2'-deoxycytidine + H2O + H(+) = 2'-deoxyuridine + NH4(+)</text>
        <dbReference type="Rhea" id="RHEA:13433"/>
        <dbReference type="ChEBI" id="CHEBI:15377"/>
        <dbReference type="ChEBI" id="CHEBI:15378"/>
        <dbReference type="ChEBI" id="CHEBI:15698"/>
        <dbReference type="ChEBI" id="CHEBI:16450"/>
        <dbReference type="ChEBI" id="CHEBI:28938"/>
        <dbReference type="EC" id="3.5.4.5"/>
    </reaction>
</comment>
<dbReference type="CDD" id="cd01283">
    <property type="entry name" value="cytidine_deaminase"/>
    <property type="match status" value="1"/>
</dbReference>
<dbReference type="InterPro" id="IPR002125">
    <property type="entry name" value="CMP_dCMP_dom"/>
</dbReference>